<dbReference type="PANTHER" id="PTHR13947:SF37">
    <property type="entry name" value="LD18367P"/>
    <property type="match status" value="1"/>
</dbReference>
<name>A0A830I336_9CHLO</name>
<dbReference type="PROSITE" id="PS51186">
    <property type="entry name" value="GNAT"/>
    <property type="match status" value="1"/>
</dbReference>
<dbReference type="PANTHER" id="PTHR13947">
    <property type="entry name" value="GNAT FAMILY N-ACETYLTRANSFERASE"/>
    <property type="match status" value="1"/>
</dbReference>
<dbReference type="Pfam" id="PF00583">
    <property type="entry name" value="Acetyltransf_1"/>
    <property type="match status" value="1"/>
</dbReference>
<evidence type="ECO:0000313" key="4">
    <source>
        <dbReference type="EMBL" id="GHP11587.1"/>
    </source>
</evidence>
<dbReference type="AlphaFoldDB" id="A0A830I336"/>
<dbReference type="EMBL" id="BNJQ01000035">
    <property type="protein sequence ID" value="GHP11587.1"/>
    <property type="molecule type" value="Genomic_DNA"/>
</dbReference>
<evidence type="ECO:0000256" key="1">
    <source>
        <dbReference type="ARBA" id="ARBA00022679"/>
    </source>
</evidence>
<dbReference type="InterPro" id="IPR016181">
    <property type="entry name" value="Acyl_CoA_acyltransferase"/>
</dbReference>
<evidence type="ECO:0000256" key="2">
    <source>
        <dbReference type="SAM" id="MobiDB-lite"/>
    </source>
</evidence>
<keyword evidence="1" id="KW-0808">Transferase</keyword>
<dbReference type="GO" id="GO:0008080">
    <property type="term" value="F:N-acetyltransferase activity"/>
    <property type="evidence" value="ECO:0007669"/>
    <property type="project" value="InterPro"/>
</dbReference>
<dbReference type="OrthoDB" id="510829at2759"/>
<feature type="region of interest" description="Disordered" evidence="2">
    <location>
        <begin position="103"/>
        <end position="135"/>
    </location>
</feature>
<keyword evidence="5" id="KW-1185">Reference proteome</keyword>
<sequence>MQSSPGCSHRAVAGFSPVRVRRGTPVDCGTLFARDFPRSRMPSCAHLRQKLVERHTHLVGRGNRIMGRRICCANQNTRHAAASVDVDVRIAREDDIQDILEIMDGGEEDKREAAATDEQQPRNDNDNNNNNNNNNQALWSEQTLHEEVLSTVEWNRNHHANCKHHRVTLVATNARQVVGFVCASVVANEAQILNLCVSPAHRRRGVATALMKTLSSKKEKKWGTVYESVLEVASKNKGAHALYERLGFDEVGRRRKYYKNNDDAIIMKCTYF</sequence>
<feature type="domain" description="N-acetyltransferase" evidence="3">
    <location>
        <begin position="86"/>
        <end position="272"/>
    </location>
</feature>
<protein>
    <recommendedName>
        <fullName evidence="3">N-acetyltransferase domain-containing protein</fullName>
    </recommendedName>
</protein>
<dbReference type="InterPro" id="IPR000182">
    <property type="entry name" value="GNAT_dom"/>
</dbReference>
<dbReference type="CDD" id="cd04301">
    <property type="entry name" value="NAT_SF"/>
    <property type="match status" value="1"/>
</dbReference>
<dbReference type="InterPro" id="IPR050769">
    <property type="entry name" value="NAT_camello-type"/>
</dbReference>
<accession>A0A830I336</accession>
<comment type="caution">
    <text evidence="4">The sequence shown here is derived from an EMBL/GenBank/DDBJ whole genome shotgun (WGS) entry which is preliminary data.</text>
</comment>
<feature type="compositionally biased region" description="Basic and acidic residues" evidence="2">
    <location>
        <begin position="108"/>
        <end position="125"/>
    </location>
</feature>
<proteinExistence type="predicted"/>
<dbReference type="SUPFAM" id="SSF55729">
    <property type="entry name" value="Acyl-CoA N-acyltransferases (Nat)"/>
    <property type="match status" value="1"/>
</dbReference>
<reference evidence="4" key="1">
    <citation type="submission" date="2020-10" db="EMBL/GenBank/DDBJ databases">
        <title>Unveiling of a novel bifunctional photoreceptor, Dualchrome1, isolated from a cosmopolitan green alga.</title>
        <authorList>
            <person name="Suzuki S."/>
            <person name="Kawachi M."/>
        </authorList>
    </citation>
    <scope>NUCLEOTIDE SEQUENCE</scope>
    <source>
        <strain evidence="4">NIES 2893</strain>
    </source>
</reference>
<organism evidence="4 5">
    <name type="scientific">Pycnococcus provasolii</name>
    <dbReference type="NCBI Taxonomy" id="41880"/>
    <lineage>
        <taxon>Eukaryota</taxon>
        <taxon>Viridiplantae</taxon>
        <taxon>Chlorophyta</taxon>
        <taxon>Pseudoscourfieldiophyceae</taxon>
        <taxon>Pseudoscourfieldiales</taxon>
        <taxon>Pycnococcaceae</taxon>
        <taxon>Pycnococcus</taxon>
    </lineage>
</organism>
<dbReference type="Gene3D" id="3.40.630.30">
    <property type="match status" value="1"/>
</dbReference>
<evidence type="ECO:0000313" key="5">
    <source>
        <dbReference type="Proteomes" id="UP000660262"/>
    </source>
</evidence>
<evidence type="ECO:0000259" key="3">
    <source>
        <dbReference type="PROSITE" id="PS51186"/>
    </source>
</evidence>
<dbReference type="InterPro" id="IPR006464">
    <property type="entry name" value="AcTrfase_RimI/Ard1"/>
</dbReference>
<feature type="compositionally biased region" description="Low complexity" evidence="2">
    <location>
        <begin position="126"/>
        <end position="135"/>
    </location>
</feature>
<dbReference type="Proteomes" id="UP000660262">
    <property type="component" value="Unassembled WGS sequence"/>
</dbReference>
<dbReference type="NCBIfam" id="TIGR01575">
    <property type="entry name" value="rimI"/>
    <property type="match status" value="1"/>
</dbReference>
<gene>
    <name evidence="4" type="ORF">PPROV_001031500</name>
</gene>